<evidence type="ECO:0000313" key="3">
    <source>
        <dbReference type="Proteomes" id="UP001593940"/>
    </source>
</evidence>
<sequence length="62" mass="6643">MIAASANSLPSQLTFFLMGHRCTQAINTTEFIGGAGGQTWTPQREPLSSQATWVDQFSPVGT</sequence>
<evidence type="ECO:0000256" key="1">
    <source>
        <dbReference type="SAM" id="MobiDB-lite"/>
    </source>
</evidence>
<keyword evidence="3" id="KW-1185">Reference proteome</keyword>
<feature type="compositionally biased region" description="Polar residues" evidence="1">
    <location>
        <begin position="38"/>
        <end position="62"/>
    </location>
</feature>
<gene>
    <name evidence="2" type="ORF">ACETIH_21230</name>
</gene>
<dbReference type="EMBL" id="JBHOMY010000082">
    <property type="protein sequence ID" value="MFC1459180.1"/>
    <property type="molecule type" value="Genomic_DNA"/>
</dbReference>
<name>A0ABV6YD37_9HYPH</name>
<organism evidence="2 3">
    <name type="scientific">Microvirga arabica</name>
    <dbReference type="NCBI Taxonomy" id="1128671"/>
    <lineage>
        <taxon>Bacteria</taxon>
        <taxon>Pseudomonadati</taxon>
        <taxon>Pseudomonadota</taxon>
        <taxon>Alphaproteobacteria</taxon>
        <taxon>Hyphomicrobiales</taxon>
        <taxon>Methylobacteriaceae</taxon>
        <taxon>Microvirga</taxon>
    </lineage>
</organism>
<dbReference type="RefSeq" id="WP_377030916.1">
    <property type="nucleotide sequence ID" value="NZ_JBHOMY010000082.1"/>
</dbReference>
<protein>
    <submittedName>
        <fullName evidence="2">Uncharacterized protein</fullName>
    </submittedName>
</protein>
<reference evidence="2 3" key="1">
    <citation type="submission" date="2024-09" db="EMBL/GenBank/DDBJ databases">
        <title>Nodulacao em especies de Leguminosae Basais da Amazonia e Caracterizacao dos Rizobios e Bacterias Associadas aos Nodulos.</title>
        <authorList>
            <person name="Jambeiro I.C.A."/>
            <person name="Lopes I.S."/>
            <person name="Aguiar E.R.G.R."/>
            <person name="Santos A.F.J."/>
            <person name="Dos Santos J.M.F."/>
            <person name="Gross E."/>
        </authorList>
    </citation>
    <scope>NUCLEOTIDE SEQUENCE [LARGE SCALE GENOMIC DNA]</scope>
    <source>
        <strain evidence="2 3">BRUESC1165</strain>
    </source>
</reference>
<comment type="caution">
    <text evidence="2">The sequence shown here is derived from an EMBL/GenBank/DDBJ whole genome shotgun (WGS) entry which is preliminary data.</text>
</comment>
<feature type="region of interest" description="Disordered" evidence="1">
    <location>
        <begin position="36"/>
        <end position="62"/>
    </location>
</feature>
<proteinExistence type="predicted"/>
<dbReference type="Proteomes" id="UP001593940">
    <property type="component" value="Unassembled WGS sequence"/>
</dbReference>
<accession>A0ABV6YD37</accession>
<evidence type="ECO:0000313" key="2">
    <source>
        <dbReference type="EMBL" id="MFC1459180.1"/>
    </source>
</evidence>